<reference evidence="1" key="1">
    <citation type="submission" date="2022-07" db="EMBL/GenBank/DDBJ databases">
        <title>Phylogenomic reconstructions and comparative analyses of Kickxellomycotina fungi.</title>
        <authorList>
            <person name="Reynolds N.K."/>
            <person name="Stajich J.E."/>
            <person name="Barry K."/>
            <person name="Grigoriev I.V."/>
            <person name="Crous P."/>
            <person name="Smith M.E."/>
        </authorList>
    </citation>
    <scope>NUCLEOTIDE SEQUENCE</scope>
    <source>
        <strain evidence="1">CBS 109366</strain>
    </source>
</reference>
<evidence type="ECO:0000313" key="1">
    <source>
        <dbReference type="EMBL" id="KAJ2761073.1"/>
    </source>
</evidence>
<protein>
    <submittedName>
        <fullName evidence="1">Uncharacterized protein</fullName>
    </submittedName>
</protein>
<sequence>MKAYPPAAPAAEAGSSGRYSSIDLLASPVAPASPGACSETTSMREFYSSAARLEQLLNSSRMSSVHHAQPRAENAGITLGRTSSSTSTSSSGSFELVSSHDDHKPDGAI</sequence>
<keyword evidence="2" id="KW-1185">Reference proteome</keyword>
<name>A0ACC1JL26_9FUNG</name>
<proteinExistence type="predicted"/>
<accession>A0ACC1JL26</accession>
<dbReference type="EMBL" id="JANBUJ010003324">
    <property type="protein sequence ID" value="KAJ2761073.1"/>
    <property type="molecule type" value="Genomic_DNA"/>
</dbReference>
<organism evidence="1 2">
    <name type="scientific">Coemansia nantahalensis</name>
    <dbReference type="NCBI Taxonomy" id="2789366"/>
    <lineage>
        <taxon>Eukaryota</taxon>
        <taxon>Fungi</taxon>
        <taxon>Fungi incertae sedis</taxon>
        <taxon>Zoopagomycota</taxon>
        <taxon>Kickxellomycotina</taxon>
        <taxon>Kickxellomycetes</taxon>
        <taxon>Kickxellales</taxon>
        <taxon>Kickxellaceae</taxon>
        <taxon>Coemansia</taxon>
    </lineage>
</organism>
<gene>
    <name evidence="1" type="ORF">IWQ57_006144</name>
</gene>
<evidence type="ECO:0000313" key="2">
    <source>
        <dbReference type="Proteomes" id="UP001140234"/>
    </source>
</evidence>
<comment type="caution">
    <text evidence="1">The sequence shown here is derived from an EMBL/GenBank/DDBJ whole genome shotgun (WGS) entry which is preliminary data.</text>
</comment>
<dbReference type="Proteomes" id="UP001140234">
    <property type="component" value="Unassembled WGS sequence"/>
</dbReference>